<dbReference type="EMBL" id="CP023344">
    <property type="protein sequence ID" value="ATC62735.1"/>
    <property type="molecule type" value="Genomic_DNA"/>
</dbReference>
<organism evidence="2 3">
    <name type="scientific">Nibricoccus aquaticus</name>
    <dbReference type="NCBI Taxonomy" id="2576891"/>
    <lineage>
        <taxon>Bacteria</taxon>
        <taxon>Pseudomonadati</taxon>
        <taxon>Verrucomicrobiota</taxon>
        <taxon>Opitutia</taxon>
        <taxon>Opitutales</taxon>
        <taxon>Opitutaceae</taxon>
        <taxon>Nibricoccus</taxon>
    </lineage>
</organism>
<dbReference type="KEGG" id="vbh:CMV30_01440"/>
<dbReference type="RefSeq" id="WP_096054370.1">
    <property type="nucleotide sequence ID" value="NZ_CP023344.1"/>
</dbReference>
<gene>
    <name evidence="2" type="ORF">CMV30_01440</name>
</gene>
<dbReference type="AlphaFoldDB" id="A0A290Q256"/>
<evidence type="ECO:0000313" key="3">
    <source>
        <dbReference type="Proteomes" id="UP000217265"/>
    </source>
</evidence>
<proteinExistence type="predicted"/>
<keyword evidence="1" id="KW-0812">Transmembrane</keyword>
<dbReference type="Proteomes" id="UP000217265">
    <property type="component" value="Chromosome"/>
</dbReference>
<accession>A0A290Q256</accession>
<name>A0A290Q256_9BACT</name>
<keyword evidence="3" id="KW-1185">Reference proteome</keyword>
<evidence type="ECO:0000256" key="1">
    <source>
        <dbReference type="SAM" id="Phobius"/>
    </source>
</evidence>
<protein>
    <recommendedName>
        <fullName evidence="4">DUF4900 domain-containing protein</fullName>
    </recommendedName>
</protein>
<dbReference type="OrthoDB" id="183190at2"/>
<evidence type="ECO:0000313" key="2">
    <source>
        <dbReference type="EMBL" id="ATC62735.1"/>
    </source>
</evidence>
<evidence type="ECO:0008006" key="4">
    <source>
        <dbReference type="Google" id="ProtNLM"/>
    </source>
</evidence>
<keyword evidence="1" id="KW-1133">Transmembrane helix</keyword>
<reference evidence="2 3" key="1">
    <citation type="submission" date="2017-09" db="EMBL/GenBank/DDBJ databases">
        <title>Complete genome sequence of Verrucomicrobial strain HZ-65, isolated from freshwater.</title>
        <authorList>
            <person name="Choi A."/>
        </authorList>
    </citation>
    <scope>NUCLEOTIDE SEQUENCE [LARGE SCALE GENOMIC DNA]</scope>
    <source>
        <strain evidence="2 3">HZ-65</strain>
    </source>
</reference>
<keyword evidence="1" id="KW-0472">Membrane</keyword>
<feature type="transmembrane region" description="Helical" evidence="1">
    <location>
        <begin position="12"/>
        <end position="31"/>
    </location>
</feature>
<sequence length="1021" mass="109805">MKTNSQGSILSGVLMSTLFVAIISASVLSLINTQRRVNLQREVQLQANAAAETALDYAYSYIINDIQQNTLANAGTIPSTGYRTFTFPTAVEDFLLGTITLQSGLQAKPGVTTLTGLEVRVLAPRNKKRYRVDGKDPANATDPNKDQWVNESLVPIVARITARHGTQEYTAYVHKGISSREIALFQYSIFFQGQLHLHRGFRPMGGVHANGNLFLNAHNGDGAIYNGAVTTAANFYRGSTFDSGGTGADSFGYTPVNAAGQLDFTIAGVNPVATGGSGDLKIYTESPGNVHTYVPLTNTLDSRLVSWKDDATALFKGHLEDKAHLVPELTPVGSEGYRQDVKATTGVNEFNNSPYALIEPNLPVSHASHKATLENSLQAKASLIFIIEHNDLTPAANLRTTDGVPPSATSSIAGVGSGNPLTAKNDYLIDPDDDNVIGGNEPRISNPWKTFIVRAYKVSATWDRSLGTDIHGLDSGGNPYLIAVPLPTGVIGAANASVTSIASDGVFEDFDVTLTAASASAYTGAGVDQIKLIPSISSVAANRTLINHNDQRVRVDKGLFDSRMGRAVVPLTIDIAKLKYVLEAPIGLLSGADLDFRNQFNPAQNIGTVTAPRTLWNGLVYVEFPTSLNLQNAAAILPTNILPVTGAGNTGKSRRFDYGVKEKRHPDRWFITDHASRGDRADSIVTATNPKPGIVPIAPELRDYPDSNHVTQRPYGLLPPTSTLPVVNILAADYGKTSTILNERYAIPALQIINGRELPHPNTGNDEEGFTIATNGPVYLVGNYNSDGNYLTGTSITNSAPDAYSEKDTAITEIPAAIFCDTFTILSNGWGWSDATVTLSNRNRSFYGANNSSTVANAEPGRVGGPPGRPIRIRPLFSHPTARKNDGTVVTHPATSKYVEISACVATGEFPIFEFFTHCLENWAGSGAPTPIIIKGSMVGMFHSELQHIKQAYGRSTGSDIQAYWQEHGANAFVSSRYHRMLYEGNFPPGTPMAYVTSPREFRLLRQGDVTDNTVISDSGF</sequence>